<accession>A0A3A9H9Z7</accession>
<gene>
    <name evidence="1" type="ORF">F3D66_27225</name>
</gene>
<dbReference type="Pfam" id="PF17160">
    <property type="entry name" value="DUF5124"/>
    <property type="match status" value="1"/>
</dbReference>
<dbReference type="InterPro" id="IPR013431">
    <property type="entry name" value="Delta_60_rpt"/>
</dbReference>
<proteinExistence type="predicted"/>
<sequence>MKAYQYEIESRLIKMLMCLCVVLSFAGCNSDEEIEGDPYAGGKEPYGIRFLVDAPSPDRAYPGELVTYKAKGLSKWFNQQGKPDFSFFISNEKAEIVLATDTTITVKVPESLSSGIAHILLNEQIFYGPKLTVLGNVSVDKGYVVQKRIPGAIYSCLEHWSQKEHYHLVGSFMPLTSSDARIRCIAWIDNKGSVAGGWNGTYYKTDSGQGIGHDLKNPNSGEGGSYSYYAKSISYFNNDKSGNNPNVLISGKFTQYYPVQREQPTSVNNMMKVDHGIGMMFDNKQLPSIKNGRLISTRITRFNGGTKEAPVATFVTSDDKVIAVGNITQYCKIDIDRSYAEELAYEFTPVKTVLRMNNLGALDEDYRKNKEGVNGVIQDAYMDEEDGVVIVGSINSFDGINVNNIVRIDKNGNIDQQFLQNIGTGANGAITKIRYNKKRKKAMLVGMFTEFNGVPCSGVVMLNRDGTVDPTFKLRKMEGGTANFATILNDHDFVVMSGTFTKYDGVTRQGFLILTMEGEAMQKFNVPGLFLGELNQVIETKTSTNDNGLLLMGDFYRFNGERVDNIVKIEVDFD</sequence>
<keyword evidence="2" id="KW-1185">Reference proteome</keyword>
<comment type="caution">
    <text evidence="1">The sequence shown here is derived from an EMBL/GenBank/DDBJ whole genome shotgun (WGS) entry which is preliminary data.</text>
</comment>
<protein>
    <submittedName>
        <fullName evidence="1">DUF5124 domain-containing protein</fullName>
    </submittedName>
</protein>
<evidence type="ECO:0000313" key="2">
    <source>
        <dbReference type="Proteomes" id="UP000473905"/>
    </source>
</evidence>
<dbReference type="AlphaFoldDB" id="A0A3A9H9Z7"/>
<dbReference type="PROSITE" id="PS51257">
    <property type="entry name" value="PROKAR_LIPOPROTEIN"/>
    <property type="match status" value="1"/>
</dbReference>
<dbReference type="RefSeq" id="WP_004325575.1">
    <property type="nucleotide sequence ID" value="NZ_BAABYV010000001.1"/>
</dbReference>
<dbReference type="InterPro" id="IPR032175">
    <property type="entry name" value="DUF5008"/>
</dbReference>
<dbReference type="Gene3D" id="2.80.10.50">
    <property type="match status" value="1"/>
</dbReference>
<organism evidence="1 2">
    <name type="scientific">Bacteroides ovatus</name>
    <dbReference type="NCBI Taxonomy" id="28116"/>
    <lineage>
        <taxon>Bacteria</taxon>
        <taxon>Pseudomonadati</taxon>
        <taxon>Bacteroidota</taxon>
        <taxon>Bacteroidia</taxon>
        <taxon>Bacteroidales</taxon>
        <taxon>Bacteroidaceae</taxon>
        <taxon>Bacteroides</taxon>
    </lineage>
</organism>
<dbReference type="Pfam" id="PF16400">
    <property type="entry name" value="DUF5008"/>
    <property type="match status" value="1"/>
</dbReference>
<reference evidence="1 2" key="1">
    <citation type="journal article" date="2019" name="Nat. Med.">
        <title>A library of human gut bacterial isolates paired with longitudinal multiomics data enables mechanistic microbiome research.</title>
        <authorList>
            <person name="Poyet M."/>
            <person name="Groussin M."/>
            <person name="Gibbons S.M."/>
            <person name="Avila-Pacheco J."/>
            <person name="Jiang X."/>
            <person name="Kearney S.M."/>
            <person name="Perrotta A.R."/>
            <person name="Berdy B."/>
            <person name="Zhao S."/>
            <person name="Lieberman T.D."/>
            <person name="Swanson P.K."/>
            <person name="Smith M."/>
            <person name="Roesemann S."/>
            <person name="Alexander J.E."/>
            <person name="Rich S.A."/>
            <person name="Livny J."/>
            <person name="Vlamakis H."/>
            <person name="Clish C."/>
            <person name="Bullock K."/>
            <person name="Deik A."/>
            <person name="Scott J."/>
            <person name="Pierce K.A."/>
            <person name="Xavier R.J."/>
            <person name="Alm E.J."/>
        </authorList>
    </citation>
    <scope>NUCLEOTIDE SEQUENCE [LARGE SCALE GENOMIC DNA]</scope>
    <source>
        <strain evidence="1 2">BIOML-A134</strain>
    </source>
</reference>
<name>A0A3A9H9Z7_BACOV</name>
<dbReference type="Proteomes" id="UP000473905">
    <property type="component" value="Unassembled WGS sequence"/>
</dbReference>
<dbReference type="Pfam" id="PF17164">
    <property type="entry name" value="DUF5122"/>
    <property type="match status" value="2"/>
</dbReference>
<dbReference type="InterPro" id="IPR033426">
    <property type="entry name" value="DUF5124"/>
</dbReference>
<dbReference type="GeneID" id="93048494"/>
<evidence type="ECO:0000313" key="1">
    <source>
        <dbReference type="EMBL" id="KAA4089494.1"/>
    </source>
</evidence>
<dbReference type="EMBL" id="VWKB01000055">
    <property type="protein sequence ID" value="KAA4089494.1"/>
    <property type="molecule type" value="Genomic_DNA"/>
</dbReference>